<protein>
    <submittedName>
        <fullName evidence="1">Uncharacterized protein</fullName>
    </submittedName>
</protein>
<dbReference type="EMBL" id="MT144898">
    <property type="protein sequence ID" value="QJI01101.1"/>
    <property type="molecule type" value="Genomic_DNA"/>
</dbReference>
<proteinExistence type="predicted"/>
<accession>A0A6H1ZWR8</accession>
<sequence>MARKQGVPLVTLLIILGIAVLLLTPTGQNLIQSLFKPPEVPGVPPTGYVYSGNLKVNLAEYNVADDSAAVTTGIVAKIWHADQATLFGTVTMDGTDSITGQVDRADNGILYLSIDHAATVIFYTLDTKTDAVTTMLTAMTPKDIDNDGVLEHYFKLDVTSLSPLVAGETQKEITVNMYFMGADVTGLDWTATINPSSAALSGASYVDLTAEGYLTAVTELYGFKIVRVELTMPTAGNETYVEDGKVKNVWVQIMDYKWTVLSWQPGQDRYLVWEASDVTQEVNGKDILYAKNAGTTWCTYKVHIQGANFAALAIWNPTLKITIIDPAGTISTVSEALTFTDT</sequence>
<name>A0A6H1ZWR8_9ZZZZ</name>
<evidence type="ECO:0000313" key="1">
    <source>
        <dbReference type="EMBL" id="QJA52373.1"/>
    </source>
</evidence>
<dbReference type="AlphaFoldDB" id="A0A6H1ZWR8"/>
<reference evidence="1" key="1">
    <citation type="submission" date="2020-03" db="EMBL/GenBank/DDBJ databases">
        <title>The deep terrestrial virosphere.</title>
        <authorList>
            <person name="Holmfeldt K."/>
            <person name="Nilsson E."/>
            <person name="Simone D."/>
            <person name="Lopez-Fernandez M."/>
            <person name="Wu X."/>
            <person name="de Brujin I."/>
            <person name="Lundin D."/>
            <person name="Andersson A."/>
            <person name="Bertilsson S."/>
            <person name="Dopson M."/>
        </authorList>
    </citation>
    <scope>NUCLEOTIDE SEQUENCE</scope>
    <source>
        <strain evidence="1">TM448A02668</strain>
        <strain evidence="2">TM448B02292</strain>
    </source>
</reference>
<gene>
    <name evidence="1" type="ORF">TM448A02668_0006</name>
    <name evidence="2" type="ORF">TM448B02292_0007</name>
</gene>
<organism evidence="1">
    <name type="scientific">viral metagenome</name>
    <dbReference type="NCBI Taxonomy" id="1070528"/>
    <lineage>
        <taxon>unclassified sequences</taxon>
        <taxon>metagenomes</taxon>
        <taxon>organismal metagenomes</taxon>
    </lineage>
</organism>
<evidence type="ECO:0000313" key="2">
    <source>
        <dbReference type="EMBL" id="QJI01101.1"/>
    </source>
</evidence>
<dbReference type="EMBL" id="MT144334">
    <property type="protein sequence ID" value="QJA52373.1"/>
    <property type="molecule type" value="Genomic_DNA"/>
</dbReference>